<dbReference type="EMBL" id="JACTAM010002123">
    <property type="protein sequence ID" value="KAI2645962.1"/>
    <property type="molecule type" value="Genomic_DNA"/>
</dbReference>
<proteinExistence type="predicted"/>
<feature type="region of interest" description="Disordered" evidence="1">
    <location>
        <begin position="1"/>
        <end position="28"/>
    </location>
</feature>
<gene>
    <name evidence="2" type="ORF">H4Q32_025319</name>
</gene>
<comment type="caution">
    <text evidence="2">The sequence shown here is derived from an EMBL/GenBank/DDBJ whole genome shotgun (WGS) entry which is preliminary data.</text>
</comment>
<protein>
    <submittedName>
        <fullName evidence="2">30S ribosomal protein S2</fullName>
    </submittedName>
</protein>
<evidence type="ECO:0000313" key="3">
    <source>
        <dbReference type="Proteomes" id="UP000830375"/>
    </source>
</evidence>
<dbReference type="Proteomes" id="UP000830375">
    <property type="component" value="Unassembled WGS sequence"/>
</dbReference>
<keyword evidence="2" id="KW-0689">Ribosomal protein</keyword>
<feature type="compositionally biased region" description="Acidic residues" evidence="1">
    <location>
        <begin position="10"/>
        <end position="21"/>
    </location>
</feature>
<name>A0ABQ8L5E6_LABRO</name>
<sequence>MGGSGIESGSELDMEDEIDGGEYERSKSSKWTLVEKWKRRKDWSQTSGTESERSHQVRKIKEEFKVMVKFTSGEASNLNPLKLTKSLKELIGNIESAKMLRDGKMIIFCKDGKQQKAALGIKSILGQKVTSQLMGEKKWTRGVITGIPINVAIETIKKNITGAKVIDARRLKITRNKERSDSLSVMIHFDEKNCRKECL</sequence>
<dbReference type="GO" id="GO:0005840">
    <property type="term" value="C:ribosome"/>
    <property type="evidence" value="ECO:0007669"/>
    <property type="project" value="UniProtKB-KW"/>
</dbReference>
<reference evidence="2 3" key="1">
    <citation type="submission" date="2022-01" db="EMBL/GenBank/DDBJ databases">
        <title>A high-quality chromosome-level genome assembly of rohu carp, Labeo rohita.</title>
        <authorList>
            <person name="Arick M.A. II"/>
            <person name="Hsu C.-Y."/>
            <person name="Magbanua Z."/>
            <person name="Pechanova O."/>
            <person name="Grover C."/>
            <person name="Miller E."/>
            <person name="Thrash A."/>
            <person name="Ezzel L."/>
            <person name="Alam S."/>
            <person name="Benzie J."/>
            <person name="Hamilton M."/>
            <person name="Karsi A."/>
            <person name="Lawrence M.L."/>
            <person name="Peterson D.G."/>
        </authorList>
    </citation>
    <scope>NUCLEOTIDE SEQUENCE [LARGE SCALE GENOMIC DNA]</scope>
    <source>
        <strain evidence="3">BAU-BD-2019</strain>
        <tissue evidence="2">Blood</tissue>
    </source>
</reference>
<accession>A0ABQ8L5E6</accession>
<evidence type="ECO:0000256" key="1">
    <source>
        <dbReference type="SAM" id="MobiDB-lite"/>
    </source>
</evidence>
<keyword evidence="2" id="KW-0687">Ribonucleoprotein</keyword>
<organism evidence="2 3">
    <name type="scientific">Labeo rohita</name>
    <name type="common">Indian major carp</name>
    <name type="synonym">Cyprinus rohita</name>
    <dbReference type="NCBI Taxonomy" id="84645"/>
    <lineage>
        <taxon>Eukaryota</taxon>
        <taxon>Metazoa</taxon>
        <taxon>Chordata</taxon>
        <taxon>Craniata</taxon>
        <taxon>Vertebrata</taxon>
        <taxon>Euteleostomi</taxon>
        <taxon>Actinopterygii</taxon>
        <taxon>Neopterygii</taxon>
        <taxon>Teleostei</taxon>
        <taxon>Ostariophysi</taxon>
        <taxon>Cypriniformes</taxon>
        <taxon>Cyprinidae</taxon>
        <taxon>Labeoninae</taxon>
        <taxon>Labeonini</taxon>
        <taxon>Labeo</taxon>
    </lineage>
</organism>
<evidence type="ECO:0000313" key="2">
    <source>
        <dbReference type="EMBL" id="KAI2645962.1"/>
    </source>
</evidence>
<keyword evidence="3" id="KW-1185">Reference proteome</keyword>